<feature type="domain" description="GFO/IDH/MocA-like oxidoreductase" evidence="2">
    <location>
        <begin position="154"/>
        <end position="281"/>
    </location>
</feature>
<evidence type="ECO:0000313" key="4">
    <source>
        <dbReference type="Proteomes" id="UP001629432"/>
    </source>
</evidence>
<dbReference type="InterPro" id="IPR051317">
    <property type="entry name" value="Gfo/Idh/MocA_oxidoreduct"/>
</dbReference>
<organism evidence="3 4">
    <name type="scientific">Paraburkholderia metrosideri</name>
    <dbReference type="NCBI Taxonomy" id="580937"/>
    <lineage>
        <taxon>Bacteria</taxon>
        <taxon>Pseudomonadati</taxon>
        <taxon>Pseudomonadota</taxon>
        <taxon>Betaproteobacteria</taxon>
        <taxon>Burkholderiales</taxon>
        <taxon>Burkholderiaceae</taxon>
        <taxon>Paraburkholderia</taxon>
    </lineage>
</organism>
<dbReference type="PANTHER" id="PTHR43708:SF3">
    <property type="entry name" value="OXIDOREDUCTASE"/>
    <property type="match status" value="1"/>
</dbReference>
<proteinExistence type="predicted"/>
<evidence type="ECO:0000259" key="1">
    <source>
        <dbReference type="Pfam" id="PF01408"/>
    </source>
</evidence>
<dbReference type="RefSeq" id="WP_408340819.1">
    <property type="nucleotide sequence ID" value="NZ_JAQQCF010000062.1"/>
</dbReference>
<dbReference type="InterPro" id="IPR000683">
    <property type="entry name" value="Gfo/Idh/MocA-like_OxRdtase_N"/>
</dbReference>
<dbReference type="Gene3D" id="3.30.360.10">
    <property type="entry name" value="Dihydrodipicolinate Reductase, domain 2"/>
    <property type="match status" value="1"/>
</dbReference>
<dbReference type="Pfam" id="PF01408">
    <property type="entry name" value="GFO_IDH_MocA"/>
    <property type="match status" value="1"/>
</dbReference>
<dbReference type="Proteomes" id="UP001629432">
    <property type="component" value="Unassembled WGS sequence"/>
</dbReference>
<dbReference type="EMBL" id="JAQQCF010000062">
    <property type="protein sequence ID" value="MFM0642242.1"/>
    <property type="molecule type" value="Genomic_DNA"/>
</dbReference>
<dbReference type="Pfam" id="PF22725">
    <property type="entry name" value="GFO_IDH_MocA_C3"/>
    <property type="match status" value="1"/>
</dbReference>
<reference evidence="3 4" key="1">
    <citation type="journal article" date="2024" name="Chem. Sci.">
        <title>Discovery of megapolipeptins by genome mining of a Burkholderiales bacteria collection.</title>
        <authorList>
            <person name="Paulo B.S."/>
            <person name="Recchia M.J.J."/>
            <person name="Lee S."/>
            <person name="Fergusson C.H."/>
            <person name="Romanowski S.B."/>
            <person name="Hernandez A."/>
            <person name="Krull N."/>
            <person name="Liu D.Y."/>
            <person name="Cavanagh H."/>
            <person name="Bos A."/>
            <person name="Gray C.A."/>
            <person name="Murphy B.T."/>
            <person name="Linington R.G."/>
            <person name="Eustaquio A.S."/>
        </authorList>
    </citation>
    <scope>NUCLEOTIDE SEQUENCE [LARGE SCALE GENOMIC DNA]</scope>
    <source>
        <strain evidence="3 4">RL17-338-BIC-A</strain>
    </source>
</reference>
<name>A0ABW9E824_9BURK</name>
<keyword evidence="4" id="KW-1185">Reference proteome</keyword>
<evidence type="ECO:0000313" key="3">
    <source>
        <dbReference type="EMBL" id="MFM0642242.1"/>
    </source>
</evidence>
<dbReference type="SUPFAM" id="SSF51735">
    <property type="entry name" value="NAD(P)-binding Rossmann-fold domains"/>
    <property type="match status" value="1"/>
</dbReference>
<dbReference type="SUPFAM" id="SSF55347">
    <property type="entry name" value="Glyceraldehyde-3-phosphate dehydrogenase-like, C-terminal domain"/>
    <property type="match status" value="1"/>
</dbReference>
<dbReference type="InterPro" id="IPR036291">
    <property type="entry name" value="NAD(P)-bd_dom_sf"/>
</dbReference>
<accession>A0ABW9E824</accession>
<comment type="caution">
    <text evidence="3">The sequence shown here is derived from an EMBL/GenBank/DDBJ whole genome shotgun (WGS) entry which is preliminary data.</text>
</comment>
<protein>
    <submittedName>
        <fullName evidence="3">Gfo/Idh/MocA family oxidoreductase</fullName>
    </submittedName>
</protein>
<dbReference type="PANTHER" id="PTHR43708">
    <property type="entry name" value="CONSERVED EXPRESSED OXIDOREDUCTASE (EUROFUNG)"/>
    <property type="match status" value="1"/>
</dbReference>
<dbReference type="Gene3D" id="3.40.50.720">
    <property type="entry name" value="NAD(P)-binding Rossmann-like Domain"/>
    <property type="match status" value="1"/>
</dbReference>
<evidence type="ECO:0000259" key="2">
    <source>
        <dbReference type="Pfam" id="PF22725"/>
    </source>
</evidence>
<sequence>MKRMSIDLLSQFGRRVRVGLVGGGKDSVIGRTHLVAMRADGLYDVVAGAMSVDPEVARASAQAELIDEDRIYTDFRVMAEREAAREDRIDAVVIATPPQLHFEVASAFMEKGIDLICEKPLTRDLGEAQRLNELVQRHDRIFLLTHCYTGYPMVREARALIASGALGKIQCIEGELCAGFVVDPQNPDRHWRFRESAMGKGVLLGEVGSHAHHIVSYITGLRVEEVSAEMTTFAEEREVYDNAYLTVRFEGGARGRLWGSYVAVGNDHGLSFRIFGEKGSLTWVQEEPEVLWFKAAGKPALRLARGYNCLSPAAAASTRFTAGHPEGYALAFANLYSDFAKALMAKRLDLPYQSYLDGIPGISDGVDTMALIDAAVRSNDKGGAWTALTRQEIGLPGRS</sequence>
<feature type="domain" description="Gfo/Idh/MocA-like oxidoreductase N-terminal" evidence="1">
    <location>
        <begin position="16"/>
        <end position="144"/>
    </location>
</feature>
<dbReference type="InterPro" id="IPR055170">
    <property type="entry name" value="GFO_IDH_MocA-like_dom"/>
</dbReference>
<gene>
    <name evidence="3" type="ORF">PQQ63_36765</name>
</gene>